<reference evidence="4" key="1">
    <citation type="submission" date="2020-01" db="EMBL/GenBank/DDBJ databases">
        <authorList>
            <person name="Meier V. D."/>
            <person name="Meier V D."/>
        </authorList>
    </citation>
    <scope>NUCLEOTIDE SEQUENCE</scope>
    <source>
        <strain evidence="4">HLG_WM_MAG_07</strain>
    </source>
</reference>
<keyword evidence="1" id="KW-0547">Nucleotide-binding</keyword>
<dbReference type="Pfam" id="PF01636">
    <property type="entry name" value="APH"/>
    <property type="match status" value="1"/>
</dbReference>
<dbReference type="AlphaFoldDB" id="A0A6S6TYQ1"/>
<dbReference type="Gene3D" id="3.90.1200.10">
    <property type="match status" value="1"/>
</dbReference>
<dbReference type="Gene3D" id="3.30.200.20">
    <property type="entry name" value="Phosphorylase Kinase, domain 1"/>
    <property type="match status" value="1"/>
</dbReference>
<evidence type="ECO:0000313" key="4">
    <source>
        <dbReference type="EMBL" id="CAA6819649.1"/>
    </source>
</evidence>
<gene>
    <name evidence="4" type="ORF">HELGO_WM18928</name>
</gene>
<evidence type="ECO:0000256" key="2">
    <source>
        <dbReference type="ARBA" id="ARBA00022840"/>
    </source>
</evidence>
<evidence type="ECO:0000259" key="3">
    <source>
        <dbReference type="Pfam" id="PF01636"/>
    </source>
</evidence>
<feature type="domain" description="Aminoglycoside phosphotransferase" evidence="3">
    <location>
        <begin position="29"/>
        <end position="242"/>
    </location>
</feature>
<dbReference type="GO" id="GO:0016301">
    <property type="term" value="F:kinase activity"/>
    <property type="evidence" value="ECO:0007669"/>
    <property type="project" value="UniProtKB-KW"/>
</dbReference>
<organism evidence="4">
    <name type="scientific">uncultured Thiotrichaceae bacterium</name>
    <dbReference type="NCBI Taxonomy" id="298394"/>
    <lineage>
        <taxon>Bacteria</taxon>
        <taxon>Pseudomonadati</taxon>
        <taxon>Pseudomonadota</taxon>
        <taxon>Gammaproteobacteria</taxon>
        <taxon>Thiotrichales</taxon>
        <taxon>Thiotrichaceae</taxon>
        <taxon>environmental samples</taxon>
    </lineage>
</organism>
<evidence type="ECO:0000256" key="1">
    <source>
        <dbReference type="ARBA" id="ARBA00022741"/>
    </source>
</evidence>
<dbReference type="EMBL" id="CACVAY010000095">
    <property type="protein sequence ID" value="CAA6819649.1"/>
    <property type="molecule type" value="Genomic_DNA"/>
</dbReference>
<dbReference type="InterPro" id="IPR011009">
    <property type="entry name" value="Kinase-like_dom_sf"/>
</dbReference>
<accession>A0A6S6TYQ1</accession>
<dbReference type="PANTHER" id="PTHR33540">
    <property type="entry name" value="TRNA THREONYLCARBAMOYLADENOSINE BIOSYNTHESIS PROTEIN TSAE"/>
    <property type="match status" value="1"/>
</dbReference>
<sequence>MIDMDQRLAELTRWVQEHLEWKDAQLAVASADASFRRYFRVTYNNQTFIAMDAPPEKEAIQPFIDITNVLLKTATHVPEIIAQNTERGFLILEDLGNTPYLDKLNASSADALYHDAFDALIQMQEADITSLPAYDEQRLHDELLLMPEWFLKTHLDIELTENEQSVIASSFSFILQEIAQQPSTHFVHRDYHSRNLMMTSERNPGVIDYQDAVSGPISYDLVSLLRDCYIHWPQSQVETWALQFRDKAIAATIISDIDDSSFLKNLDIMGLQRHIKVLGIFCRLAHRDGKIDYLNDLPLTLSYVLDVARRYPEMQALLALFDRHNIPAYIGTNEISA</sequence>
<dbReference type="InterPro" id="IPR002575">
    <property type="entry name" value="Aminoglycoside_PTrfase"/>
</dbReference>
<keyword evidence="4" id="KW-0418">Kinase</keyword>
<protein>
    <submittedName>
        <fullName evidence="4">COG3178: Predicted phosphotransferase related to Ser/Thr protein kinases</fullName>
    </submittedName>
</protein>
<keyword evidence="4" id="KW-0808">Transferase</keyword>
<dbReference type="PANTHER" id="PTHR33540:SF1">
    <property type="entry name" value="N-ACETYLMURAMATE_N-ACETYLGLUCOSAMINE KINASE"/>
    <property type="match status" value="1"/>
</dbReference>
<dbReference type="SUPFAM" id="SSF56112">
    <property type="entry name" value="Protein kinase-like (PK-like)"/>
    <property type="match status" value="1"/>
</dbReference>
<dbReference type="GO" id="GO:0005524">
    <property type="term" value="F:ATP binding"/>
    <property type="evidence" value="ECO:0007669"/>
    <property type="project" value="UniProtKB-KW"/>
</dbReference>
<name>A0A6S6TYQ1_9GAMM</name>
<proteinExistence type="predicted"/>
<keyword evidence="2" id="KW-0067">ATP-binding</keyword>